<evidence type="ECO:0000256" key="7">
    <source>
        <dbReference type="ARBA" id="ARBA00022833"/>
    </source>
</evidence>
<evidence type="ECO:0000313" key="18">
    <source>
        <dbReference type="EMBL" id="ELU06401.1"/>
    </source>
</evidence>
<reference evidence="19" key="3">
    <citation type="submission" date="2015-06" db="UniProtKB">
        <authorList>
            <consortium name="EnsemblMetazoa"/>
        </authorList>
    </citation>
    <scope>IDENTIFICATION</scope>
</reference>
<evidence type="ECO:0000256" key="9">
    <source>
        <dbReference type="ARBA" id="ARBA00023163"/>
    </source>
</evidence>
<reference evidence="18 20" key="2">
    <citation type="journal article" date="2013" name="Nature">
        <title>Insights into bilaterian evolution from three spiralian genomes.</title>
        <authorList>
            <person name="Simakov O."/>
            <person name="Marletaz F."/>
            <person name="Cho S.J."/>
            <person name="Edsinger-Gonzales E."/>
            <person name="Havlak P."/>
            <person name="Hellsten U."/>
            <person name="Kuo D.H."/>
            <person name="Larsson T."/>
            <person name="Lv J."/>
            <person name="Arendt D."/>
            <person name="Savage R."/>
            <person name="Osoegawa K."/>
            <person name="de Jong P."/>
            <person name="Grimwood J."/>
            <person name="Chapman J.A."/>
            <person name="Shapiro H."/>
            <person name="Aerts A."/>
            <person name="Otillar R.P."/>
            <person name="Terry A.Y."/>
            <person name="Boore J.L."/>
            <person name="Grigoriev I.V."/>
            <person name="Lindberg D.R."/>
            <person name="Seaver E.C."/>
            <person name="Weisblat D.A."/>
            <person name="Putnam N.H."/>
            <person name="Rokhsar D.S."/>
        </authorList>
    </citation>
    <scope>NUCLEOTIDE SEQUENCE</scope>
    <source>
        <strain evidence="18 20">I ESC-2004</strain>
    </source>
</reference>
<dbReference type="PROSITE" id="PS00518">
    <property type="entry name" value="ZF_RING_1"/>
    <property type="match status" value="1"/>
</dbReference>
<evidence type="ECO:0000256" key="12">
    <source>
        <dbReference type="ARBA" id="ARBA00076940"/>
    </source>
</evidence>
<dbReference type="EC" id="2.3.2.27" evidence="2"/>
<keyword evidence="6" id="KW-0833">Ubl conjugation pathway</keyword>
<dbReference type="InterPro" id="IPR058745">
    <property type="entry name" value="PWI_Topors"/>
</dbReference>
<evidence type="ECO:0000256" key="15">
    <source>
        <dbReference type="PROSITE-ProRule" id="PRU00175"/>
    </source>
</evidence>
<dbReference type="Pfam" id="PF26084">
    <property type="entry name" value="PWI_Topors"/>
    <property type="match status" value="1"/>
</dbReference>
<dbReference type="Proteomes" id="UP000014760">
    <property type="component" value="Unassembled WGS sequence"/>
</dbReference>
<feature type="compositionally biased region" description="Basic residues" evidence="16">
    <location>
        <begin position="584"/>
        <end position="603"/>
    </location>
</feature>
<dbReference type="EMBL" id="AMQN01007424">
    <property type="status" value="NOT_ANNOTATED_CDS"/>
    <property type="molecule type" value="Genomic_DNA"/>
</dbReference>
<feature type="compositionally biased region" description="Low complexity" evidence="16">
    <location>
        <begin position="416"/>
        <end position="435"/>
    </location>
</feature>
<feature type="compositionally biased region" description="Basic residues" evidence="16">
    <location>
        <begin position="1"/>
        <end position="10"/>
    </location>
</feature>
<evidence type="ECO:0000256" key="14">
    <source>
        <dbReference type="ARBA" id="ARBA00079184"/>
    </source>
</evidence>
<evidence type="ECO:0000256" key="2">
    <source>
        <dbReference type="ARBA" id="ARBA00012483"/>
    </source>
</evidence>
<evidence type="ECO:0000256" key="10">
    <source>
        <dbReference type="ARBA" id="ARBA00071236"/>
    </source>
</evidence>
<dbReference type="STRING" id="283909.R7USL5"/>
<gene>
    <name evidence="18" type="ORF">CAPTEDRAFT_223035</name>
</gene>
<keyword evidence="9" id="KW-0804">Transcription</keyword>
<dbReference type="PANTHER" id="PTHR46077:SF1">
    <property type="entry name" value="TOP1 BINDING ARGININE_SERINE RICH PROTEIN, E3 UBIQUITIN LIGASE"/>
    <property type="match status" value="1"/>
</dbReference>
<feature type="region of interest" description="Disordered" evidence="16">
    <location>
        <begin position="1"/>
        <end position="51"/>
    </location>
</feature>
<dbReference type="EnsemblMetazoa" id="CapteT223035">
    <property type="protein sequence ID" value="CapteP223035"/>
    <property type="gene ID" value="CapteG223035"/>
</dbReference>
<dbReference type="Pfam" id="PF00097">
    <property type="entry name" value="zf-C3HC4"/>
    <property type="match status" value="1"/>
</dbReference>
<dbReference type="Gene3D" id="3.30.40.10">
    <property type="entry name" value="Zinc/RING finger domain, C3HC4 (zinc finger)"/>
    <property type="match status" value="1"/>
</dbReference>
<name>R7USL5_CAPTE</name>
<keyword evidence="3" id="KW-0808">Transferase</keyword>
<dbReference type="GO" id="GO:0000209">
    <property type="term" value="P:protein polyubiquitination"/>
    <property type="evidence" value="ECO:0007669"/>
    <property type="project" value="TreeGrafter"/>
</dbReference>
<keyword evidence="5 15" id="KW-0863">Zinc-finger</keyword>
<dbReference type="PROSITE" id="PS50089">
    <property type="entry name" value="ZF_RING_2"/>
    <property type="match status" value="1"/>
</dbReference>
<dbReference type="InterPro" id="IPR013083">
    <property type="entry name" value="Znf_RING/FYVE/PHD"/>
</dbReference>
<evidence type="ECO:0000256" key="3">
    <source>
        <dbReference type="ARBA" id="ARBA00022679"/>
    </source>
</evidence>
<evidence type="ECO:0000256" key="11">
    <source>
        <dbReference type="ARBA" id="ARBA00076856"/>
    </source>
</evidence>
<dbReference type="AlphaFoldDB" id="R7USL5"/>
<dbReference type="InterPro" id="IPR001841">
    <property type="entry name" value="Znf_RING"/>
</dbReference>
<evidence type="ECO:0000313" key="19">
    <source>
        <dbReference type="EnsemblMetazoa" id="CapteP223035"/>
    </source>
</evidence>
<sequence>MKSSRTRPKKRLPELTAALARPPSPSSEKENAEAAGPSTGSGATESKGPGSPDPNCSICLGILENKSFTDGCFHTFCFVCLLEWSKVKAVCPLCKQPFKSIIHNVRSIEDYDQYHVQTPDEDPYNPNSVGARRFRYRTTVTTERWMDLQHRQNQRQMDLLQRPSRQTAAFNYRRYRQGATSSFRRRVYANGMRMRELRSERGRTVRSRDISAEFFRGNPACCHRLVPWLNRELNVLLFTHEDHVQFVLELIIDLIKRFEIQSEEFFEHIQPFFGRRTEHFVHEFLSFSRAPYDMVKYDQLAVYDEGEAHDPQNVHTIEESDSENDSEVVMISDNRVPGAPRHQPYEDSAASSALHPMQPLVPLLGQVREFLASMHWSATSTAASGWESPSGPSSSGIWAFPGDVPAAIVEVATQQSPSVPSASSNAPAASDSPRSTSDHDSDVVFIQEEKPWADRTPILLSSGSEEEIEVVSTADSKERSQKSKDRKKEDESRNKYWNSCGVCYRHDRRECSKCTRRERRFERRKMRAVDAYGVEVRAKSHSRRSSSGSQLRDRASSSHRSTSEDRRRRSRSTSLEVVYERSSSRSRHKKHKKHKHKKHKRRHQSADSEGSHRSAYKKHSSGHKGSSSAPHEIYEEIENFVRQSRHNQTANMTAQPSTSASHDRDVDSIVDIVKNLERSIDRLEPTKDRLMAGALSRTEQAEPGPSHLHFSSDEELDLVPLKQRPGKEDSLSASSSVLTVDTDLAAVSSTRNTPQPSKSGEQVKDVVNENTTADGV</sequence>
<dbReference type="HOGENOM" id="CLU_360666_0_0_1"/>
<feature type="domain" description="RING-type" evidence="17">
    <location>
        <begin position="56"/>
        <end position="95"/>
    </location>
</feature>
<feature type="region of interest" description="Disordered" evidence="16">
    <location>
        <begin position="722"/>
        <end position="776"/>
    </location>
</feature>
<dbReference type="GO" id="GO:0008270">
    <property type="term" value="F:zinc ion binding"/>
    <property type="evidence" value="ECO:0007669"/>
    <property type="project" value="UniProtKB-KW"/>
</dbReference>
<feature type="compositionally biased region" description="Polar residues" evidence="16">
    <location>
        <begin position="647"/>
        <end position="660"/>
    </location>
</feature>
<evidence type="ECO:0000256" key="13">
    <source>
        <dbReference type="ARBA" id="ARBA00079040"/>
    </source>
</evidence>
<dbReference type="PANTHER" id="PTHR46077">
    <property type="entry name" value="E3 UBIQUITIN-PROTEIN LIGASE TOPORS"/>
    <property type="match status" value="1"/>
</dbReference>
<feature type="region of interest" description="Disordered" evidence="16">
    <location>
        <begin position="647"/>
        <end position="666"/>
    </location>
</feature>
<dbReference type="InterPro" id="IPR017907">
    <property type="entry name" value="Znf_RING_CS"/>
</dbReference>
<evidence type="ECO:0000256" key="8">
    <source>
        <dbReference type="ARBA" id="ARBA00023015"/>
    </source>
</evidence>
<dbReference type="GO" id="GO:0061630">
    <property type="term" value="F:ubiquitin protein ligase activity"/>
    <property type="evidence" value="ECO:0007669"/>
    <property type="project" value="UniProtKB-EC"/>
</dbReference>
<feature type="compositionally biased region" description="Basic and acidic residues" evidence="16">
    <location>
        <begin position="475"/>
        <end position="491"/>
    </location>
</feature>
<dbReference type="GO" id="GO:0006513">
    <property type="term" value="P:protein monoubiquitination"/>
    <property type="evidence" value="ECO:0007669"/>
    <property type="project" value="TreeGrafter"/>
</dbReference>
<evidence type="ECO:0000256" key="16">
    <source>
        <dbReference type="SAM" id="MobiDB-lite"/>
    </source>
</evidence>
<feature type="region of interest" description="Disordered" evidence="16">
    <location>
        <begin position="457"/>
        <end position="491"/>
    </location>
</feature>
<dbReference type="FunFam" id="3.30.40.10:FF:000136">
    <property type="entry name" value="E3 ubiquitin-protein ligase Topors"/>
    <property type="match status" value="1"/>
</dbReference>
<dbReference type="OrthoDB" id="365379at2759"/>
<feature type="compositionally biased region" description="Polar residues" evidence="16">
    <location>
        <begin position="747"/>
        <end position="760"/>
    </location>
</feature>
<dbReference type="InterPro" id="IPR058746">
    <property type="entry name" value="Znf_RING-type_Topors"/>
</dbReference>
<comment type="catalytic activity">
    <reaction evidence="1">
        <text>S-ubiquitinyl-[E2 ubiquitin-conjugating enzyme]-L-cysteine + [acceptor protein]-L-lysine = [E2 ubiquitin-conjugating enzyme]-L-cysteine + N(6)-ubiquitinyl-[acceptor protein]-L-lysine.</text>
        <dbReference type="EC" id="2.3.2.27"/>
    </reaction>
</comment>
<evidence type="ECO:0000259" key="17">
    <source>
        <dbReference type="PROSITE" id="PS50089"/>
    </source>
</evidence>
<dbReference type="SMART" id="SM00184">
    <property type="entry name" value="RING"/>
    <property type="match status" value="1"/>
</dbReference>
<evidence type="ECO:0000313" key="20">
    <source>
        <dbReference type="Proteomes" id="UP000014760"/>
    </source>
</evidence>
<protein>
    <recommendedName>
        <fullName evidence="10">E3 ubiquitin-protein ligase Topors</fullName>
        <ecNumber evidence="2">2.3.2.27</ecNumber>
    </recommendedName>
    <alternativeName>
        <fullName evidence="11">RING-type E3 ubiquitin transferase Topors</fullName>
    </alternativeName>
    <alternativeName>
        <fullName evidence="13">SUMO1-protein E3 ligase Topors</fullName>
    </alternativeName>
    <alternativeName>
        <fullName evidence="12">Topoisomerase I-binding RING finger protein</fullName>
    </alternativeName>
    <alternativeName>
        <fullName evidence="14">Topoisomerase I-binding arginine/serine-rich protein</fullName>
    </alternativeName>
</protein>
<reference evidence="20" key="1">
    <citation type="submission" date="2012-12" db="EMBL/GenBank/DDBJ databases">
        <authorList>
            <person name="Hellsten U."/>
            <person name="Grimwood J."/>
            <person name="Chapman J.A."/>
            <person name="Shapiro H."/>
            <person name="Aerts A."/>
            <person name="Otillar R.P."/>
            <person name="Terry A.Y."/>
            <person name="Boore J.L."/>
            <person name="Simakov O."/>
            <person name="Marletaz F."/>
            <person name="Cho S.-J."/>
            <person name="Edsinger-Gonzales E."/>
            <person name="Havlak P."/>
            <person name="Kuo D.-H."/>
            <person name="Larsson T."/>
            <person name="Lv J."/>
            <person name="Arendt D."/>
            <person name="Savage R."/>
            <person name="Osoegawa K."/>
            <person name="de Jong P."/>
            <person name="Lindberg D.R."/>
            <person name="Seaver E.C."/>
            <person name="Weisblat D.A."/>
            <person name="Putnam N.H."/>
            <person name="Grigoriev I.V."/>
            <person name="Rokhsar D.S."/>
        </authorList>
    </citation>
    <scope>NUCLEOTIDE SEQUENCE</scope>
    <source>
        <strain evidence="20">I ESC-2004</strain>
    </source>
</reference>
<keyword evidence="4" id="KW-0479">Metal-binding</keyword>
<dbReference type="OMA" id="DCVIVGF"/>
<accession>R7USL5</accession>
<keyword evidence="20" id="KW-1185">Reference proteome</keyword>
<dbReference type="EMBL" id="KB300677">
    <property type="protein sequence ID" value="ELU06401.1"/>
    <property type="molecule type" value="Genomic_DNA"/>
</dbReference>
<proteinExistence type="predicted"/>
<organism evidence="18">
    <name type="scientific">Capitella teleta</name>
    <name type="common">Polychaete worm</name>
    <dbReference type="NCBI Taxonomy" id="283909"/>
    <lineage>
        <taxon>Eukaryota</taxon>
        <taxon>Metazoa</taxon>
        <taxon>Spiralia</taxon>
        <taxon>Lophotrochozoa</taxon>
        <taxon>Annelida</taxon>
        <taxon>Polychaeta</taxon>
        <taxon>Sedentaria</taxon>
        <taxon>Scolecida</taxon>
        <taxon>Capitellidae</taxon>
        <taxon>Capitella</taxon>
    </lineage>
</organism>
<keyword evidence="8" id="KW-0805">Transcription regulation</keyword>
<feature type="region of interest" description="Disordered" evidence="16">
    <location>
        <begin position="533"/>
        <end position="630"/>
    </location>
</feature>
<feature type="compositionally biased region" description="Basic and acidic residues" evidence="16">
    <location>
        <begin position="551"/>
        <end position="567"/>
    </location>
</feature>
<keyword evidence="7" id="KW-0862">Zinc</keyword>
<dbReference type="CDD" id="cd16574">
    <property type="entry name" value="RING-HC_Topors"/>
    <property type="match status" value="1"/>
</dbReference>
<evidence type="ECO:0000256" key="5">
    <source>
        <dbReference type="ARBA" id="ARBA00022771"/>
    </source>
</evidence>
<evidence type="ECO:0000256" key="4">
    <source>
        <dbReference type="ARBA" id="ARBA00022723"/>
    </source>
</evidence>
<evidence type="ECO:0000256" key="6">
    <source>
        <dbReference type="ARBA" id="ARBA00022786"/>
    </source>
</evidence>
<dbReference type="InterPro" id="IPR018957">
    <property type="entry name" value="Znf_C3HC4_RING-type"/>
</dbReference>
<feature type="region of interest" description="Disordered" evidence="16">
    <location>
        <begin position="413"/>
        <end position="440"/>
    </location>
</feature>
<dbReference type="SUPFAM" id="SSF57850">
    <property type="entry name" value="RING/U-box"/>
    <property type="match status" value="1"/>
</dbReference>
<evidence type="ECO:0000256" key="1">
    <source>
        <dbReference type="ARBA" id="ARBA00000900"/>
    </source>
</evidence>